<sequence length="620" mass="71232">MRIQSLNMTKNHEPVKSLLNSKTKDETFEGIKGLFELIIVTRRRIVKAESSSCFYCKGPHNTALCEEKYQGHDESNKEEAKSVNVNITNKNQTDQREKEVLLLCRKVNVINPVNQEIQSEAIVLFDTGAQTSFVSKKLRQKLKLKLGWLVSILAGSGDATRPPKFTGVTTISNCKDITPTSEWPQRTPTTEIIGIQDKPNDEDNEQALNQFKDSITKINGRYQEIIGIQDKPNDEDNEQALNQFKDSITKINGRYQIIASHFDPLGFLVPTMIPFKLFLQDLWKKKLPWDQPLNEHENQTWNSLITLWPTYVKEIPRAVINIFQYTSIHVFTDASIKAYAAAIYVKQSPTTSLIFAKSRVIPIKTMTIPKLELLAILIGVRVAQFVIKQLEFENAQGTQINPYEYEFAVELLLRKAQSEGLSVEEIKKRNLYYVTGLWRFKSRLQFPSSGSCISYLTYLPRHNRITEIIIQTHHEKIHHGGIPHTISELRLYWIPKGRAEVKRVLNKCYGCKRWKAKSFKLPPMPNHHDSRTVRSRIFARIGLDYLGPVTAKTEVGMEKRWVALFTCFTTRAVHLELADDLSAESFLTVLRRFVARRGCPELILSDNASQFHLVYRTIKK</sequence>
<dbReference type="PANTHER" id="PTHR47331:SF1">
    <property type="entry name" value="GAG-LIKE PROTEIN"/>
    <property type="match status" value="1"/>
</dbReference>
<keyword evidence="4" id="KW-1185">Reference proteome</keyword>
<reference evidence="2 4" key="2">
    <citation type="submission" date="2018-11" db="EMBL/GenBank/DDBJ databases">
        <authorList>
            <consortium name="Pathogen Informatics"/>
        </authorList>
    </citation>
    <scope>NUCLEOTIDE SEQUENCE [LARGE SCALE GENOMIC DNA]</scope>
</reference>
<name>A0A0N4U902_DRAME</name>
<dbReference type="InterPro" id="IPR012337">
    <property type="entry name" value="RNaseH-like_sf"/>
</dbReference>
<dbReference type="WBParaSite" id="DME_0000354301-mRNA-1">
    <property type="protein sequence ID" value="DME_0000354301-mRNA-1"/>
    <property type="gene ID" value="DME_0000354301"/>
</dbReference>
<dbReference type="Proteomes" id="UP000274756">
    <property type="component" value="Unassembled WGS sequence"/>
</dbReference>
<dbReference type="Proteomes" id="UP000038040">
    <property type="component" value="Unplaced"/>
</dbReference>
<evidence type="ECO:0000313" key="5">
    <source>
        <dbReference type="WBParaSite" id="DME_0000354301-mRNA-1"/>
    </source>
</evidence>
<feature type="domain" description="Integrase zinc-binding" evidence="1">
    <location>
        <begin position="466"/>
        <end position="516"/>
    </location>
</feature>
<dbReference type="Pfam" id="PF05380">
    <property type="entry name" value="Peptidase_A17"/>
    <property type="match status" value="1"/>
</dbReference>
<dbReference type="OrthoDB" id="8019190at2759"/>
<dbReference type="AlphaFoldDB" id="A0A0N4U902"/>
<gene>
    <name evidence="2" type="ORF">DME_LOCUS7548</name>
</gene>
<accession>A0A0N4U902</accession>
<dbReference type="STRING" id="318479.A0A0N4U902"/>
<protein>
    <submittedName>
        <fullName evidence="5">Integrase_H2C2 domain-containing protein</fullName>
    </submittedName>
</protein>
<dbReference type="SUPFAM" id="SSF53098">
    <property type="entry name" value="Ribonuclease H-like"/>
    <property type="match status" value="1"/>
</dbReference>
<evidence type="ECO:0000313" key="4">
    <source>
        <dbReference type="Proteomes" id="UP000274756"/>
    </source>
</evidence>
<proteinExistence type="predicted"/>
<evidence type="ECO:0000313" key="3">
    <source>
        <dbReference type="Proteomes" id="UP000038040"/>
    </source>
</evidence>
<dbReference type="InterPro" id="IPR036397">
    <property type="entry name" value="RNaseH_sf"/>
</dbReference>
<dbReference type="Gene3D" id="3.30.420.10">
    <property type="entry name" value="Ribonuclease H-like superfamily/Ribonuclease H"/>
    <property type="match status" value="1"/>
</dbReference>
<dbReference type="InterPro" id="IPR041588">
    <property type="entry name" value="Integrase_H2C2"/>
</dbReference>
<dbReference type="EMBL" id="UYYG01001161">
    <property type="protein sequence ID" value="VDN57575.1"/>
    <property type="molecule type" value="Genomic_DNA"/>
</dbReference>
<dbReference type="PANTHER" id="PTHR47331">
    <property type="entry name" value="PHD-TYPE DOMAIN-CONTAINING PROTEIN"/>
    <property type="match status" value="1"/>
</dbReference>
<reference evidence="5" key="1">
    <citation type="submission" date="2017-02" db="UniProtKB">
        <authorList>
            <consortium name="WormBaseParasite"/>
        </authorList>
    </citation>
    <scope>IDENTIFICATION</scope>
</reference>
<evidence type="ECO:0000313" key="2">
    <source>
        <dbReference type="EMBL" id="VDN57575.1"/>
    </source>
</evidence>
<evidence type="ECO:0000259" key="1">
    <source>
        <dbReference type="Pfam" id="PF17921"/>
    </source>
</evidence>
<dbReference type="InterPro" id="IPR008042">
    <property type="entry name" value="Retrotrans_Pao"/>
</dbReference>
<dbReference type="Pfam" id="PF17921">
    <property type="entry name" value="Integrase_H2C2"/>
    <property type="match status" value="1"/>
</dbReference>
<dbReference type="GO" id="GO:0003676">
    <property type="term" value="F:nucleic acid binding"/>
    <property type="evidence" value="ECO:0007669"/>
    <property type="project" value="InterPro"/>
</dbReference>
<organism evidence="3 5">
    <name type="scientific">Dracunculus medinensis</name>
    <name type="common">Guinea worm</name>
    <dbReference type="NCBI Taxonomy" id="318479"/>
    <lineage>
        <taxon>Eukaryota</taxon>
        <taxon>Metazoa</taxon>
        <taxon>Ecdysozoa</taxon>
        <taxon>Nematoda</taxon>
        <taxon>Chromadorea</taxon>
        <taxon>Rhabditida</taxon>
        <taxon>Spirurina</taxon>
        <taxon>Dracunculoidea</taxon>
        <taxon>Dracunculidae</taxon>
        <taxon>Dracunculus</taxon>
    </lineage>
</organism>